<accession>A0ABP1RH55</accession>
<dbReference type="Proteomes" id="UP001642540">
    <property type="component" value="Unassembled WGS sequence"/>
</dbReference>
<proteinExistence type="predicted"/>
<sequence>MSFRADCRKSVLDVLKKEGMPPIIDKTYNSIWDAFAKTQPSVLSSTASSTGQLVDSDIWGNLQRTMEKFGIAPAIAKKVITILKKKYGEAPTPSEVKAMMS</sequence>
<protein>
    <submittedName>
        <fullName evidence="1">Uncharacterized protein</fullName>
    </submittedName>
</protein>
<reference evidence="1 2" key="1">
    <citation type="submission" date="2024-08" db="EMBL/GenBank/DDBJ databases">
        <authorList>
            <person name="Cucini C."/>
            <person name="Frati F."/>
        </authorList>
    </citation>
    <scope>NUCLEOTIDE SEQUENCE [LARGE SCALE GENOMIC DNA]</scope>
</reference>
<organism evidence="1 2">
    <name type="scientific">Orchesella dallaii</name>
    <dbReference type="NCBI Taxonomy" id="48710"/>
    <lineage>
        <taxon>Eukaryota</taxon>
        <taxon>Metazoa</taxon>
        <taxon>Ecdysozoa</taxon>
        <taxon>Arthropoda</taxon>
        <taxon>Hexapoda</taxon>
        <taxon>Collembola</taxon>
        <taxon>Entomobryomorpha</taxon>
        <taxon>Entomobryoidea</taxon>
        <taxon>Orchesellidae</taxon>
        <taxon>Orchesellinae</taxon>
        <taxon>Orchesella</taxon>
    </lineage>
</organism>
<evidence type="ECO:0000313" key="2">
    <source>
        <dbReference type="Proteomes" id="UP001642540"/>
    </source>
</evidence>
<gene>
    <name evidence="1" type="ORF">ODALV1_LOCUS22120</name>
</gene>
<name>A0ABP1RH55_9HEXA</name>
<dbReference type="EMBL" id="CAXLJM020000074">
    <property type="protein sequence ID" value="CAL8128171.1"/>
    <property type="molecule type" value="Genomic_DNA"/>
</dbReference>
<comment type="caution">
    <text evidence="1">The sequence shown here is derived from an EMBL/GenBank/DDBJ whole genome shotgun (WGS) entry which is preliminary data.</text>
</comment>
<evidence type="ECO:0000313" key="1">
    <source>
        <dbReference type="EMBL" id="CAL8128171.1"/>
    </source>
</evidence>
<keyword evidence="2" id="KW-1185">Reference proteome</keyword>